<organism evidence="1 2">
    <name type="scientific">Phrynocephalus forsythii</name>
    <dbReference type="NCBI Taxonomy" id="171643"/>
    <lineage>
        <taxon>Eukaryota</taxon>
        <taxon>Metazoa</taxon>
        <taxon>Chordata</taxon>
        <taxon>Craniata</taxon>
        <taxon>Vertebrata</taxon>
        <taxon>Euteleostomi</taxon>
        <taxon>Lepidosauria</taxon>
        <taxon>Squamata</taxon>
        <taxon>Bifurcata</taxon>
        <taxon>Unidentata</taxon>
        <taxon>Episquamata</taxon>
        <taxon>Toxicofera</taxon>
        <taxon>Iguania</taxon>
        <taxon>Acrodonta</taxon>
        <taxon>Agamidae</taxon>
        <taxon>Agaminae</taxon>
        <taxon>Phrynocephalus</taxon>
    </lineage>
</organism>
<evidence type="ECO:0000313" key="1">
    <source>
        <dbReference type="EMBL" id="KAJ7305346.1"/>
    </source>
</evidence>
<protein>
    <submittedName>
        <fullName evidence="1">Uncharacterized protein</fullName>
    </submittedName>
</protein>
<evidence type="ECO:0000313" key="2">
    <source>
        <dbReference type="Proteomes" id="UP001142489"/>
    </source>
</evidence>
<gene>
    <name evidence="1" type="ORF">JRQ81_011269</name>
</gene>
<dbReference type="Proteomes" id="UP001142489">
    <property type="component" value="Unassembled WGS sequence"/>
</dbReference>
<reference evidence="1" key="1">
    <citation type="journal article" date="2023" name="DNA Res.">
        <title>Chromosome-level genome assembly of Phrynocephalus forsythii using third-generation DNA sequencing and Hi-C analysis.</title>
        <authorList>
            <person name="Qi Y."/>
            <person name="Zhao W."/>
            <person name="Zhao Y."/>
            <person name="Niu C."/>
            <person name="Cao S."/>
            <person name="Zhang Y."/>
        </authorList>
    </citation>
    <scope>NUCLEOTIDE SEQUENCE</scope>
    <source>
        <tissue evidence="1">Muscle</tissue>
    </source>
</reference>
<name>A0A9Q1AQX8_9SAUR</name>
<keyword evidence="2" id="KW-1185">Reference proteome</keyword>
<proteinExistence type="predicted"/>
<dbReference type="AlphaFoldDB" id="A0A9Q1AQX8"/>
<accession>A0A9Q1AQX8</accession>
<dbReference type="EMBL" id="JAPFRF010000022">
    <property type="protein sequence ID" value="KAJ7305346.1"/>
    <property type="molecule type" value="Genomic_DNA"/>
</dbReference>
<comment type="caution">
    <text evidence="1">The sequence shown here is derived from an EMBL/GenBank/DDBJ whole genome shotgun (WGS) entry which is preliminary data.</text>
</comment>
<sequence length="138" mass="15557">MEQRQQQQLWENQGGWAGSILSHLGAVTEKLLDLKEPSSGAGHEEGSRLQLACLDSFPKYPPTWAYVGKKPSFLELSSLHDLIALSESGKLTSCKSKEEIHGTWVQKTSASLSPSHKRMKERWLPGFAPQDLDWRLLW</sequence>